<organism evidence="7 8">
    <name type="scientific">Cystobacter ferrugineus</name>
    <dbReference type="NCBI Taxonomy" id="83449"/>
    <lineage>
        <taxon>Bacteria</taxon>
        <taxon>Pseudomonadati</taxon>
        <taxon>Myxococcota</taxon>
        <taxon>Myxococcia</taxon>
        <taxon>Myxococcales</taxon>
        <taxon>Cystobacterineae</taxon>
        <taxon>Archangiaceae</taxon>
        <taxon>Cystobacter</taxon>
    </lineage>
</organism>
<keyword evidence="2 5" id="KW-0812">Transmembrane</keyword>
<accession>A0A1L9AXQ0</accession>
<evidence type="ECO:0000313" key="8">
    <source>
        <dbReference type="Proteomes" id="UP000182229"/>
    </source>
</evidence>
<sequence length="516" mass="57211">MEAFLSRTPVFLSLLALLVAATMGLVILAPQVAVLPMVLAAALYWICQQPVRKLTLALFAMAVTVDLVPEVPYEGEWKSPLYFPGKLLFINLSNVVGVPGLGFPLLDIATLGFLALYAYRRANRIEIDDYTTPLPKPLVIGLLVLPATILWMQVLGIYINGGNSRVATWQWHQMAALPLLVLLFNVALRGPEDFRTLGRMIVVGCCTKAFLGAWFIVMIARPRGLYFEYATTHSDSMLYVAGLMTVMMSWFEQPTRKHFWRMVIVSAVIFMGMHYNDRRLGYVEFVFSLIAAFLITPRSPLKLKFLRLGVVLLPFFPFYLAVGWQTPTGIFGPVGIFRSVLEGENLEKGQMDYRDIENLDVIHTWEKNPVLGRGWGQEFEEIIPLPDISHAFADYLYHPHNSVLGMLAFGGVVGFSGLWAWISVAVFLTVRTYPRAREPMHRAGTLVAMAIIVAYTNQCFGDMGSISWLGTILIAMATTCVGKLATLTGAWPSPHAAKTSGVVPVGGTRTQTGNLV</sequence>
<feature type="transmembrane region" description="Helical" evidence="5">
    <location>
        <begin position="92"/>
        <end position="117"/>
    </location>
</feature>
<feature type="transmembrane region" description="Helical" evidence="5">
    <location>
        <begin position="258"/>
        <end position="275"/>
    </location>
</feature>
<gene>
    <name evidence="7" type="ORF">BON30_42260</name>
</gene>
<feature type="transmembrane region" description="Helical" evidence="5">
    <location>
        <begin position="171"/>
        <end position="188"/>
    </location>
</feature>
<feature type="transmembrane region" description="Helical" evidence="5">
    <location>
        <begin position="468"/>
        <end position="491"/>
    </location>
</feature>
<dbReference type="InterPro" id="IPR007016">
    <property type="entry name" value="O-antigen_ligase-rel_domated"/>
</dbReference>
<dbReference type="EMBL" id="MPIN01000017">
    <property type="protein sequence ID" value="OJH34780.1"/>
    <property type="molecule type" value="Genomic_DNA"/>
</dbReference>
<dbReference type="PANTHER" id="PTHR37422:SF13">
    <property type="entry name" value="LIPOPOLYSACCHARIDE BIOSYNTHESIS PROTEIN PA4999-RELATED"/>
    <property type="match status" value="1"/>
</dbReference>
<keyword evidence="4 5" id="KW-0472">Membrane</keyword>
<evidence type="ECO:0000256" key="2">
    <source>
        <dbReference type="ARBA" id="ARBA00022692"/>
    </source>
</evidence>
<reference evidence="7 8" key="2">
    <citation type="submission" date="2016-12" db="EMBL/GenBank/DDBJ databases">
        <title>Draft Genome Sequence of Cystobacter ferrugineus Strain Cbfe23.</title>
        <authorList>
            <person name="Akbar S."/>
            <person name="Dowd S.E."/>
            <person name="Stevens D.C."/>
        </authorList>
    </citation>
    <scope>NUCLEOTIDE SEQUENCE [LARGE SCALE GENOMIC DNA]</scope>
    <source>
        <strain evidence="7 8">Cbfe23</strain>
    </source>
</reference>
<evidence type="ECO:0000259" key="6">
    <source>
        <dbReference type="Pfam" id="PF04932"/>
    </source>
</evidence>
<reference evidence="8" key="1">
    <citation type="submission" date="2016-11" db="EMBL/GenBank/DDBJ databases">
        <authorList>
            <person name="Shukria A."/>
            <person name="Stevens D.C."/>
        </authorList>
    </citation>
    <scope>NUCLEOTIDE SEQUENCE [LARGE SCALE GENOMIC DNA]</scope>
    <source>
        <strain evidence="8">Cbfe23</strain>
    </source>
</reference>
<dbReference type="NCBIfam" id="NF041870">
    <property type="entry name" value="Wzy_EPS"/>
    <property type="match status" value="1"/>
</dbReference>
<keyword evidence="3 5" id="KW-1133">Transmembrane helix</keyword>
<feature type="transmembrane region" description="Helical" evidence="5">
    <location>
        <begin position="138"/>
        <end position="159"/>
    </location>
</feature>
<dbReference type="RefSeq" id="WP_071904262.1">
    <property type="nucleotide sequence ID" value="NZ_MPIN01000017.1"/>
</dbReference>
<feature type="transmembrane region" description="Helical" evidence="5">
    <location>
        <begin position="281"/>
        <end position="298"/>
    </location>
</feature>
<evidence type="ECO:0000256" key="5">
    <source>
        <dbReference type="SAM" id="Phobius"/>
    </source>
</evidence>
<dbReference type="OrthoDB" id="5489348at2"/>
<name>A0A1L9AXQ0_9BACT</name>
<evidence type="ECO:0000256" key="1">
    <source>
        <dbReference type="ARBA" id="ARBA00004141"/>
    </source>
</evidence>
<feature type="domain" description="O-antigen ligase-related" evidence="6">
    <location>
        <begin position="267"/>
        <end position="416"/>
    </location>
</feature>
<dbReference type="AlphaFoldDB" id="A0A1L9AXQ0"/>
<comment type="subcellular location">
    <subcellularLocation>
        <location evidence="1">Membrane</location>
        <topology evidence="1">Multi-pass membrane protein</topology>
    </subcellularLocation>
</comment>
<feature type="transmembrane region" description="Helical" evidence="5">
    <location>
        <begin position="403"/>
        <end position="428"/>
    </location>
</feature>
<proteinExistence type="predicted"/>
<dbReference type="Pfam" id="PF04932">
    <property type="entry name" value="Wzy_C"/>
    <property type="match status" value="1"/>
</dbReference>
<feature type="transmembrane region" description="Helical" evidence="5">
    <location>
        <begin position="232"/>
        <end position="251"/>
    </location>
</feature>
<dbReference type="PANTHER" id="PTHR37422">
    <property type="entry name" value="TEICHURONIC ACID BIOSYNTHESIS PROTEIN TUAE"/>
    <property type="match status" value="1"/>
</dbReference>
<dbReference type="Proteomes" id="UP000182229">
    <property type="component" value="Unassembled WGS sequence"/>
</dbReference>
<dbReference type="GO" id="GO:0016020">
    <property type="term" value="C:membrane"/>
    <property type="evidence" value="ECO:0007669"/>
    <property type="project" value="UniProtKB-SubCell"/>
</dbReference>
<evidence type="ECO:0000256" key="3">
    <source>
        <dbReference type="ARBA" id="ARBA00022989"/>
    </source>
</evidence>
<comment type="caution">
    <text evidence="7">The sequence shown here is derived from an EMBL/GenBank/DDBJ whole genome shotgun (WGS) entry which is preliminary data.</text>
</comment>
<feature type="transmembrane region" description="Helical" evidence="5">
    <location>
        <begin position="305"/>
        <end position="324"/>
    </location>
</feature>
<feature type="transmembrane region" description="Helical" evidence="5">
    <location>
        <begin position="200"/>
        <end position="220"/>
    </location>
</feature>
<dbReference type="STRING" id="83449.BON30_42260"/>
<evidence type="ECO:0000256" key="4">
    <source>
        <dbReference type="ARBA" id="ARBA00023136"/>
    </source>
</evidence>
<feature type="transmembrane region" description="Helical" evidence="5">
    <location>
        <begin position="14"/>
        <end position="47"/>
    </location>
</feature>
<dbReference type="InterPro" id="IPR051533">
    <property type="entry name" value="WaaL-like"/>
</dbReference>
<protein>
    <submittedName>
        <fullName evidence="7">Polymerase</fullName>
    </submittedName>
</protein>
<evidence type="ECO:0000313" key="7">
    <source>
        <dbReference type="EMBL" id="OJH34780.1"/>
    </source>
</evidence>
<keyword evidence="8" id="KW-1185">Reference proteome</keyword>